<name>A0AAQ3P5Q2_VIGMU</name>
<dbReference type="AlphaFoldDB" id="A0AAQ3P5Q2"/>
<protein>
    <submittedName>
        <fullName evidence="2">Uncharacterized protein</fullName>
    </submittedName>
</protein>
<reference evidence="2 3" key="1">
    <citation type="journal article" date="2023" name="Life. Sci Alliance">
        <title>Evolutionary insights into 3D genome organization and epigenetic landscape of Vigna mungo.</title>
        <authorList>
            <person name="Junaid A."/>
            <person name="Singh B."/>
            <person name="Bhatia S."/>
        </authorList>
    </citation>
    <scope>NUCLEOTIDE SEQUENCE [LARGE SCALE GENOMIC DNA]</scope>
    <source>
        <strain evidence="2">Urdbean</strain>
    </source>
</reference>
<evidence type="ECO:0000313" key="2">
    <source>
        <dbReference type="EMBL" id="WVZ22018.1"/>
    </source>
</evidence>
<keyword evidence="3" id="KW-1185">Reference proteome</keyword>
<evidence type="ECO:0000313" key="3">
    <source>
        <dbReference type="Proteomes" id="UP001374535"/>
    </source>
</evidence>
<dbReference type="EMBL" id="CP144700">
    <property type="protein sequence ID" value="WVZ22018.1"/>
    <property type="molecule type" value="Genomic_DNA"/>
</dbReference>
<feature type="region of interest" description="Disordered" evidence="1">
    <location>
        <begin position="207"/>
        <end position="231"/>
    </location>
</feature>
<gene>
    <name evidence="2" type="ORF">V8G54_000562</name>
</gene>
<feature type="compositionally biased region" description="Gly residues" evidence="1">
    <location>
        <begin position="218"/>
        <end position="228"/>
    </location>
</feature>
<dbReference type="PANTHER" id="PTHR31513">
    <property type="entry name" value="EPHRIN TYPE-B RECEPTOR"/>
    <property type="match status" value="1"/>
</dbReference>
<dbReference type="Proteomes" id="UP001374535">
    <property type="component" value="Chromosome 1"/>
</dbReference>
<proteinExistence type="predicted"/>
<sequence length="827" mass="85113">FSSSAVLQSNSPFHQNRKTLSSYSLWNRFQHFIPLSDEFASFLMAYTLHKPLSHLTTFSILVYFTLSFASQNSHHGFSILDSDFDALFGDYTPPAPPPPPPLPHPPSLTCQEGLNGTGSLATTCDLNSSLIFDGDVYIEGNGSLNILPSVNLSCPVLGCAILINVSGEFSLQSGAVMVAGTVMVVSRNASLFSGSLINVTGLAGAAPAQTSGTPSGTQGAGGGHGGRGATCVSDNTKLPDDVWGGDAYSWSTLDKPWSYGSKGGTTSKEEKYGGEGGGRIKLDAVDSIDVSGDLLANGGDGGIKGGGGSGGSIFIKAHRMTGTGTISATGGGGFAGGGGGRISINVFSRHDNTKFFIHGGISLGCSDNAGAAGTYYDAVPRSLTICNYNFSTQTDTLLLEFPKVPLWTNVYVQNQAKALFPLYWSRVQVGGLIRLTFGAVLSFGLAHYGSSEFELMAEELLMSDSVVKIYGALRMSVKIHLMLNSKMYIDANGDPIVATSLLEASNLVVLKESSVIHSSANLGVHGQGYLNLSGAGNLIEAQHLVLSLFYSINVGPGSALRGPLEASSDNMTPQLYCEVENCPLELLHPPEDCNVNSSLAFTLQICRVEDVFVEGIITGSVVHFHWVRNVDVSYSGKISVSGLGCTGGLGRGRYIENGIGGGGGHGGYGGDGYYNGNFIEGGSTYGDVDLPCELGSGSGNSSLAGATAGGGIIVMGSLEHLLSSLTLNGALRADGESFGDDTRGKDGGTTSSIGPGGGSGGTVLLFVQTLVLGDYSIISAGGGQGGPSGGGGGGGGRVHFHWSNIPAGDEYIPLASGKGSIITGLVL</sequence>
<accession>A0AAQ3P5Q2</accession>
<evidence type="ECO:0000256" key="1">
    <source>
        <dbReference type="SAM" id="MobiDB-lite"/>
    </source>
</evidence>
<feature type="non-terminal residue" evidence="2">
    <location>
        <position position="1"/>
    </location>
</feature>
<organism evidence="2 3">
    <name type="scientific">Vigna mungo</name>
    <name type="common">Black gram</name>
    <name type="synonym">Phaseolus mungo</name>
    <dbReference type="NCBI Taxonomy" id="3915"/>
    <lineage>
        <taxon>Eukaryota</taxon>
        <taxon>Viridiplantae</taxon>
        <taxon>Streptophyta</taxon>
        <taxon>Embryophyta</taxon>
        <taxon>Tracheophyta</taxon>
        <taxon>Spermatophyta</taxon>
        <taxon>Magnoliopsida</taxon>
        <taxon>eudicotyledons</taxon>
        <taxon>Gunneridae</taxon>
        <taxon>Pentapetalae</taxon>
        <taxon>rosids</taxon>
        <taxon>fabids</taxon>
        <taxon>Fabales</taxon>
        <taxon>Fabaceae</taxon>
        <taxon>Papilionoideae</taxon>
        <taxon>50 kb inversion clade</taxon>
        <taxon>NPAAA clade</taxon>
        <taxon>indigoferoid/millettioid clade</taxon>
        <taxon>Phaseoleae</taxon>
        <taxon>Vigna</taxon>
    </lineage>
</organism>
<feature type="region of interest" description="Disordered" evidence="1">
    <location>
        <begin position="736"/>
        <end position="756"/>
    </location>
</feature>
<dbReference type="PANTHER" id="PTHR31513:SF10">
    <property type="entry name" value="TYROSINE-PROTEIN KINASE EPHRIN TYPE A_B RECEPTOR-LIKE DOMAIN-CONTAINING PROTEIN"/>
    <property type="match status" value="1"/>
</dbReference>